<gene>
    <name evidence="1" type="ORF">VSP9026_02509</name>
</gene>
<organism evidence="1 2">
    <name type="scientific">Vibrio spartinae</name>
    <dbReference type="NCBI Taxonomy" id="1918945"/>
    <lineage>
        <taxon>Bacteria</taxon>
        <taxon>Pseudomonadati</taxon>
        <taxon>Pseudomonadota</taxon>
        <taxon>Gammaproteobacteria</taxon>
        <taxon>Vibrionales</taxon>
        <taxon>Vibrionaceae</taxon>
        <taxon>Vibrio</taxon>
    </lineage>
</organism>
<name>A0A1N6M5Q9_9VIBR</name>
<reference evidence="1 2" key="1">
    <citation type="submission" date="2016-12" db="EMBL/GenBank/DDBJ databases">
        <authorList>
            <person name="Song W.-J."/>
            <person name="Kurnit D.M."/>
        </authorList>
    </citation>
    <scope>NUCLEOTIDE SEQUENCE [LARGE SCALE GENOMIC DNA]</scope>
    <source>
        <strain evidence="1 2">CECT 9026</strain>
    </source>
</reference>
<proteinExistence type="predicted"/>
<evidence type="ECO:0000313" key="1">
    <source>
        <dbReference type="EMBL" id="SIO94779.1"/>
    </source>
</evidence>
<accession>A0A1N6M5Q9</accession>
<dbReference type="RefSeq" id="WP_074373304.1">
    <property type="nucleotide sequence ID" value="NZ_AP024907.1"/>
</dbReference>
<dbReference type="OrthoDB" id="5814322at2"/>
<dbReference type="Proteomes" id="UP000184774">
    <property type="component" value="Unassembled WGS sequence"/>
</dbReference>
<evidence type="ECO:0000313" key="2">
    <source>
        <dbReference type="Proteomes" id="UP000184774"/>
    </source>
</evidence>
<protein>
    <submittedName>
        <fullName evidence="1">Uncharacterized protein</fullName>
    </submittedName>
</protein>
<dbReference type="AlphaFoldDB" id="A0A1N6M5Q9"/>
<sequence>MNEQMAYHYSFESGLFVGVSTVFIEHGYENPIKPQCSTFTPLPEFNSATQRCRYISDRDNWNVEIITDPVTAYNKKTQQKKLFDDESLITDEYTLLEPDTEFDVWEDKTELWVTDTNAQKQFNANAEYQWVVSELDYVDVQLKYHATGDTKRQQLTVDDWNAYAIALRDYTTVENGLVVVLESERPTRPNKQDA</sequence>
<dbReference type="EMBL" id="FSSB01000016">
    <property type="protein sequence ID" value="SIO94779.1"/>
    <property type="molecule type" value="Genomic_DNA"/>
</dbReference>